<evidence type="ECO:0000313" key="1">
    <source>
        <dbReference type="EMBL" id="OHX10353.1"/>
    </source>
</evidence>
<dbReference type="EMBL" id="MKCS01000004">
    <property type="protein sequence ID" value="OHX10353.1"/>
    <property type="molecule type" value="Genomic_DNA"/>
</dbReference>
<proteinExistence type="predicted"/>
<reference evidence="1 2" key="1">
    <citation type="submission" date="2016-09" db="EMBL/GenBank/DDBJ databases">
        <title>Chromobacterium muskegensis sp. nov., an insecticidal bacterium isolated from Sphagnum bogs.</title>
        <authorList>
            <person name="Sparks M.E."/>
            <person name="Blackburn M.B."/>
            <person name="Gundersen-Rindal D.E."/>
            <person name="Mitchell A."/>
            <person name="Farrar R."/>
            <person name="Kuhar D."/>
        </authorList>
    </citation>
    <scope>NUCLEOTIDE SEQUENCE [LARGE SCALE GENOMIC DNA]</scope>
    <source>
        <strain evidence="1 2">37-2</strain>
    </source>
</reference>
<gene>
    <name evidence="1" type="ORF">BI347_21440</name>
</gene>
<dbReference type="AlphaFoldDB" id="A0A1S1WT26"/>
<evidence type="ECO:0008006" key="3">
    <source>
        <dbReference type="Google" id="ProtNLM"/>
    </source>
</evidence>
<dbReference type="SUPFAM" id="SSF54427">
    <property type="entry name" value="NTF2-like"/>
    <property type="match status" value="1"/>
</dbReference>
<organism evidence="1 2">
    <name type="scientific">Chromobacterium sphagni</name>
    <dbReference type="NCBI Taxonomy" id="1903179"/>
    <lineage>
        <taxon>Bacteria</taxon>
        <taxon>Pseudomonadati</taxon>
        <taxon>Pseudomonadota</taxon>
        <taxon>Betaproteobacteria</taxon>
        <taxon>Neisseriales</taxon>
        <taxon>Chromobacteriaceae</taxon>
        <taxon>Chromobacterium</taxon>
    </lineage>
</organism>
<dbReference type="Proteomes" id="UP000180088">
    <property type="component" value="Unassembled WGS sequence"/>
</dbReference>
<dbReference type="STRING" id="1903179.BI347_21440"/>
<accession>A0A1S1WT26</accession>
<dbReference type="Gene3D" id="3.10.450.50">
    <property type="match status" value="1"/>
</dbReference>
<sequence length="155" mass="17476">MAERNAAPICKRKARPITMMKPTMSLETFFKQYQKSYSRLDVAGVTSRFTVPFTATHHGDLTCWPDMDELEATTASLLEWYRSQGFVHASHSLESVQLMGNDAASAVVAWTVERSGQPPWHYHTGYHLKRVAGQWKIYGVVQHDTAPETETTAMA</sequence>
<dbReference type="InterPro" id="IPR032710">
    <property type="entry name" value="NTF2-like_dom_sf"/>
</dbReference>
<evidence type="ECO:0000313" key="2">
    <source>
        <dbReference type="Proteomes" id="UP000180088"/>
    </source>
</evidence>
<name>A0A1S1WT26_9NEIS</name>
<comment type="caution">
    <text evidence="1">The sequence shown here is derived from an EMBL/GenBank/DDBJ whole genome shotgun (WGS) entry which is preliminary data.</text>
</comment>
<protein>
    <recommendedName>
        <fullName evidence="3">SnoaL-like domain-containing protein</fullName>
    </recommendedName>
</protein>